<dbReference type="InterPro" id="IPR001537">
    <property type="entry name" value="SpoU_MeTrfase"/>
</dbReference>
<sequence>MSKIDLKNAIDYRNLGDDFKGMTNEDIMQALDQRRGYMITALQNLTHDFNKATAVRNHNAFSGREIVFLNPENPMDPENEEGAKKWNKTGAVGAQHYEHISHHKITDYQKLFDQWHAEGYTIYAVDNTPGYELHNVFETTLPEKSVFLFGEEQIGLADELIQAADAMIYIPQTGSVRSLNVSVAHGIIAALYTAQHPVPEAPAE</sequence>
<dbReference type="EC" id="2.1.1.34" evidence="4 5"/>
<gene>
    <name evidence="4" type="primary">trmH_1</name>
    <name evidence="5" type="synonym">trmH_2</name>
    <name evidence="5" type="ORF">ab3b_01882</name>
    <name evidence="4" type="ORF">QX99_01514</name>
</gene>
<evidence type="ECO:0000313" key="6">
    <source>
        <dbReference type="Proteomes" id="UP000032287"/>
    </source>
</evidence>
<dbReference type="STRING" id="137591.AO080_11610"/>
<dbReference type="SUPFAM" id="SSF75217">
    <property type="entry name" value="alpha/beta knot"/>
    <property type="match status" value="1"/>
</dbReference>
<evidence type="ECO:0000256" key="2">
    <source>
        <dbReference type="ARBA" id="ARBA00022679"/>
    </source>
</evidence>
<name>A0A0D1LHK3_9LACO</name>
<evidence type="ECO:0000313" key="7">
    <source>
        <dbReference type="Proteomes" id="UP000032289"/>
    </source>
</evidence>
<dbReference type="InterPro" id="IPR029028">
    <property type="entry name" value="Alpha/beta_knot_MTases"/>
</dbReference>
<dbReference type="eggNOG" id="COG0566">
    <property type="taxonomic scope" value="Bacteria"/>
</dbReference>
<evidence type="ECO:0000313" key="5">
    <source>
        <dbReference type="EMBL" id="KIU21919.1"/>
    </source>
</evidence>
<keyword evidence="1 4" id="KW-0489">Methyltransferase</keyword>
<accession>A0A0D1LHK3</accession>
<dbReference type="EMBL" id="JWHU01000031">
    <property type="protein sequence ID" value="KIU19935.1"/>
    <property type="molecule type" value="Genomic_DNA"/>
</dbReference>
<dbReference type="OrthoDB" id="2145442at2"/>
<dbReference type="KEGG" id="wcb:AO080_11610"/>
<protein>
    <submittedName>
        <fullName evidence="4">TrmH_1 protein</fullName>
        <ecNumber evidence="4 5">2.1.1.34</ecNumber>
    </submittedName>
    <submittedName>
        <fullName evidence="5">TrmH_2 protein</fullName>
    </submittedName>
</protein>
<dbReference type="Gene3D" id="3.40.1280.10">
    <property type="match status" value="1"/>
</dbReference>
<dbReference type="EMBL" id="JWHT01000046">
    <property type="protein sequence ID" value="KIU21919.1"/>
    <property type="molecule type" value="Genomic_DNA"/>
</dbReference>
<dbReference type="GO" id="GO:0141100">
    <property type="term" value="F:tRNA (guanine(18)-2'-O)-methyltransferase activity"/>
    <property type="evidence" value="ECO:0007669"/>
    <property type="project" value="UniProtKB-EC"/>
</dbReference>
<keyword evidence="6" id="KW-1185">Reference proteome</keyword>
<evidence type="ECO:0000259" key="3">
    <source>
        <dbReference type="Pfam" id="PF00588"/>
    </source>
</evidence>
<feature type="domain" description="tRNA/rRNA methyltransferase SpoU type" evidence="3">
    <location>
        <begin position="40"/>
        <end position="189"/>
    </location>
</feature>
<keyword evidence="2 4" id="KW-0808">Transferase</keyword>
<dbReference type="GO" id="GO:0005829">
    <property type="term" value="C:cytosol"/>
    <property type="evidence" value="ECO:0007669"/>
    <property type="project" value="TreeGrafter"/>
</dbReference>
<dbReference type="Proteomes" id="UP000032289">
    <property type="component" value="Unassembled WGS sequence"/>
</dbReference>
<dbReference type="GO" id="GO:0032259">
    <property type="term" value="P:methylation"/>
    <property type="evidence" value="ECO:0007669"/>
    <property type="project" value="UniProtKB-KW"/>
</dbReference>
<evidence type="ECO:0000313" key="4">
    <source>
        <dbReference type="EMBL" id="KIU19935.1"/>
    </source>
</evidence>
<dbReference type="PANTHER" id="PTHR46429:SF2">
    <property type="entry name" value="TRNA_RRNA METHYLTRANSFERASE"/>
    <property type="match status" value="1"/>
</dbReference>
<dbReference type="Pfam" id="PF00588">
    <property type="entry name" value="SpoU_methylase"/>
    <property type="match status" value="1"/>
</dbReference>
<comment type="caution">
    <text evidence="4">The sequence shown here is derived from an EMBL/GenBank/DDBJ whole genome shotgun (WGS) entry which is preliminary data.</text>
</comment>
<dbReference type="InterPro" id="IPR029026">
    <property type="entry name" value="tRNA_m1G_MTases_N"/>
</dbReference>
<organism evidence="4 6">
    <name type="scientific">Weissella cibaria</name>
    <dbReference type="NCBI Taxonomy" id="137591"/>
    <lineage>
        <taxon>Bacteria</taxon>
        <taxon>Bacillati</taxon>
        <taxon>Bacillota</taxon>
        <taxon>Bacilli</taxon>
        <taxon>Lactobacillales</taxon>
        <taxon>Lactobacillaceae</taxon>
        <taxon>Weissella</taxon>
    </lineage>
</organism>
<evidence type="ECO:0000256" key="1">
    <source>
        <dbReference type="ARBA" id="ARBA00022603"/>
    </source>
</evidence>
<proteinExistence type="predicted"/>
<dbReference type="InterPro" id="IPR004441">
    <property type="entry name" value="rRNA_MeTrfase_TrmH"/>
</dbReference>
<dbReference type="GO" id="GO:0003723">
    <property type="term" value="F:RNA binding"/>
    <property type="evidence" value="ECO:0007669"/>
    <property type="project" value="InterPro"/>
</dbReference>
<dbReference type="GO" id="GO:0006396">
    <property type="term" value="P:RNA processing"/>
    <property type="evidence" value="ECO:0007669"/>
    <property type="project" value="InterPro"/>
</dbReference>
<dbReference type="RefSeq" id="WP_043711700.1">
    <property type="nucleotide sequence ID" value="NZ_CBCSCI010000025.1"/>
</dbReference>
<reference evidence="6 7" key="1">
    <citation type="journal article" date="2015" name="Microbiology (Mosc.)">
        <title>Genomics of the Weissella cibaria species with an examination of its metabolic traits.</title>
        <authorList>
            <person name="Lynch K.M."/>
            <person name="Lucid A."/>
            <person name="Arendt E.K."/>
            <person name="Sleator R.D."/>
            <person name="Lucey B."/>
            <person name="Coffey A."/>
        </authorList>
    </citation>
    <scope>NUCLEOTIDE SEQUENCE [LARGE SCALE GENOMIC DNA]</scope>
    <source>
        <strain evidence="5 7">AB3b</strain>
        <strain evidence="4 6">MG1</strain>
    </source>
</reference>
<dbReference type="Proteomes" id="UP000032287">
    <property type="component" value="Unassembled WGS sequence"/>
</dbReference>
<dbReference type="PANTHER" id="PTHR46429">
    <property type="entry name" value="23S RRNA (GUANOSINE-2'-O-)-METHYLTRANSFERASE RLMB"/>
    <property type="match status" value="1"/>
</dbReference>
<dbReference type="PATRIC" id="fig|137591.24.peg.1825"/>
<dbReference type="AlphaFoldDB" id="A0A0D1LHK3"/>